<evidence type="ECO:0000256" key="1">
    <source>
        <dbReference type="SAM" id="SignalP"/>
    </source>
</evidence>
<keyword evidence="3" id="KW-1185">Reference proteome</keyword>
<reference evidence="2 3" key="1">
    <citation type="submission" date="2021-01" db="EMBL/GenBank/DDBJ databases">
        <title>Prevotella A2931 sp. nov.</title>
        <authorList>
            <person name="Buhl M."/>
            <person name="Oberhettinger P."/>
        </authorList>
    </citation>
    <scope>NUCLEOTIDE SEQUENCE [LARGE SCALE GENOMIC DNA]</scope>
    <source>
        <strain evidence="2 3">A2931</strain>
    </source>
</reference>
<gene>
    <name evidence="2" type="ORF">JHU38_03450</name>
</gene>
<organism evidence="2 3">
    <name type="scientific">Prevotella illustrans</name>
    <dbReference type="NCBI Taxonomy" id="2800387"/>
    <lineage>
        <taxon>Bacteria</taxon>
        <taxon>Pseudomonadati</taxon>
        <taxon>Bacteroidota</taxon>
        <taxon>Bacteroidia</taxon>
        <taxon>Bacteroidales</taxon>
        <taxon>Prevotellaceae</taxon>
        <taxon>Prevotella</taxon>
    </lineage>
</organism>
<feature type="chain" id="PRO_5045323519" description="DUF4163 domain-containing protein" evidence="1">
    <location>
        <begin position="21"/>
        <end position="270"/>
    </location>
</feature>
<accession>A0ABS3M3U8</accession>
<dbReference type="PROSITE" id="PS51257">
    <property type="entry name" value="PROKAR_LIPOPROTEIN"/>
    <property type="match status" value="1"/>
</dbReference>
<evidence type="ECO:0008006" key="4">
    <source>
        <dbReference type="Google" id="ProtNLM"/>
    </source>
</evidence>
<dbReference type="EMBL" id="JAERMS010000006">
    <property type="protein sequence ID" value="MBO1362842.1"/>
    <property type="molecule type" value="Genomic_DNA"/>
</dbReference>
<proteinExistence type="predicted"/>
<feature type="signal peptide" evidence="1">
    <location>
        <begin position="1"/>
        <end position="20"/>
    </location>
</feature>
<protein>
    <recommendedName>
        <fullName evidence="4">DUF4163 domain-containing protein</fullName>
    </recommendedName>
</protein>
<name>A0ABS3M3U8_9BACT</name>
<sequence>MFYRYCLLILSVLFSCTAFAQENTVNKPQEPILGYYHLGMNFDEYWDQTQKMKEATEVTDSSSLLSKYLISINGITFDVADLISPAAGIGGTDYDNYTKETFPLFFTGQTYSLENNLVSVTIKTPYYDINDNLCYMPAGLYEQQHLPKNQCMFDVYNIELHNQLVSLTETLESYLSKKYGTPTKEYPIAKLQPLRKKELFRQLPVCWFNLCYSGAILPKAEWQTGNMKVIMGITNSATIFISFLDETLLSHQNLDRIFAPADQSRPIVEW</sequence>
<evidence type="ECO:0000313" key="2">
    <source>
        <dbReference type="EMBL" id="MBO1362842.1"/>
    </source>
</evidence>
<dbReference type="Proteomes" id="UP000664265">
    <property type="component" value="Unassembled WGS sequence"/>
</dbReference>
<evidence type="ECO:0000313" key="3">
    <source>
        <dbReference type="Proteomes" id="UP000664265"/>
    </source>
</evidence>
<comment type="caution">
    <text evidence="2">The sequence shown here is derived from an EMBL/GenBank/DDBJ whole genome shotgun (WGS) entry which is preliminary data.</text>
</comment>
<keyword evidence="1" id="KW-0732">Signal</keyword>